<keyword evidence="1" id="KW-1133">Transmembrane helix</keyword>
<evidence type="ECO:0000259" key="2">
    <source>
        <dbReference type="Pfam" id="PF07331"/>
    </source>
</evidence>
<proteinExistence type="predicted"/>
<dbReference type="Pfam" id="PF07331">
    <property type="entry name" value="TctB"/>
    <property type="match status" value="1"/>
</dbReference>
<dbReference type="AlphaFoldDB" id="A0A7W8UJ57"/>
<reference evidence="3 4" key="1">
    <citation type="submission" date="2020-08" db="EMBL/GenBank/DDBJ databases">
        <title>Genomic Encyclopedia of Type Strains, Phase IV (KMG-V): Genome sequencing to study the core and pangenomes of soil and plant-associated prokaryotes.</title>
        <authorList>
            <person name="Whitman W."/>
        </authorList>
    </citation>
    <scope>NUCLEOTIDE SEQUENCE [LARGE SCALE GENOMIC DNA]</scope>
    <source>
        <strain evidence="3 4">SEMIA 4084</strain>
    </source>
</reference>
<keyword evidence="1" id="KW-0472">Membrane</keyword>
<evidence type="ECO:0000313" key="3">
    <source>
        <dbReference type="EMBL" id="MBB5539175.1"/>
    </source>
</evidence>
<protein>
    <recommendedName>
        <fullName evidence="2">DUF1468 domain-containing protein</fullName>
    </recommendedName>
</protein>
<dbReference type="RefSeq" id="WP_018326287.1">
    <property type="nucleotide sequence ID" value="NZ_JACHBK010000017.1"/>
</dbReference>
<keyword evidence="4" id="KW-1185">Reference proteome</keyword>
<dbReference type="Proteomes" id="UP000585507">
    <property type="component" value="Unassembled WGS sequence"/>
</dbReference>
<sequence length="193" mass="20847">MTVHVDHIPTAADAETPQFEDDVTPEAASTAGTLFCIFAAFALILLPFATVAGKRPLGWIQEPWSWPFIVLVVALLGGGGLAFDYLRLRRKPGFSAKAKEAFAGMGRSFAYAAAFLAFIGGVWLIGFTLASILFMQALYYMSGLRGAKWSLIGLAVTVAIVLAFRVGLGIWFPLPPIMLLFPDWVGNALGEYL</sequence>
<accession>A0A7W8UJ57</accession>
<evidence type="ECO:0000313" key="4">
    <source>
        <dbReference type="Proteomes" id="UP000585507"/>
    </source>
</evidence>
<keyword evidence="1" id="KW-0812">Transmembrane</keyword>
<organism evidence="3 4">
    <name type="scientific">Rhizobium giardinii</name>
    <dbReference type="NCBI Taxonomy" id="56731"/>
    <lineage>
        <taxon>Bacteria</taxon>
        <taxon>Pseudomonadati</taxon>
        <taxon>Pseudomonadota</taxon>
        <taxon>Alphaproteobacteria</taxon>
        <taxon>Hyphomicrobiales</taxon>
        <taxon>Rhizobiaceae</taxon>
        <taxon>Rhizobium/Agrobacterium group</taxon>
        <taxon>Rhizobium</taxon>
    </lineage>
</organism>
<gene>
    <name evidence="3" type="ORF">GGD55_005919</name>
</gene>
<dbReference type="EMBL" id="JACHBK010000017">
    <property type="protein sequence ID" value="MBB5539175.1"/>
    <property type="molecule type" value="Genomic_DNA"/>
</dbReference>
<feature type="transmembrane region" description="Helical" evidence="1">
    <location>
        <begin position="151"/>
        <end position="174"/>
    </location>
</feature>
<feature type="transmembrane region" description="Helical" evidence="1">
    <location>
        <begin position="109"/>
        <end position="139"/>
    </location>
</feature>
<name>A0A7W8UJ57_9HYPH</name>
<feature type="transmembrane region" description="Helical" evidence="1">
    <location>
        <begin position="31"/>
        <end position="52"/>
    </location>
</feature>
<feature type="domain" description="DUF1468" evidence="2">
    <location>
        <begin position="38"/>
        <end position="173"/>
    </location>
</feature>
<feature type="transmembrane region" description="Helical" evidence="1">
    <location>
        <begin position="64"/>
        <end position="83"/>
    </location>
</feature>
<comment type="caution">
    <text evidence="3">The sequence shown here is derived from an EMBL/GenBank/DDBJ whole genome shotgun (WGS) entry which is preliminary data.</text>
</comment>
<dbReference type="InterPro" id="IPR009936">
    <property type="entry name" value="DUF1468"/>
</dbReference>
<evidence type="ECO:0000256" key="1">
    <source>
        <dbReference type="SAM" id="Phobius"/>
    </source>
</evidence>